<dbReference type="Gene3D" id="2.40.30.10">
    <property type="entry name" value="Translation factors"/>
    <property type="match status" value="1"/>
</dbReference>
<dbReference type="Pfam" id="PF01794">
    <property type="entry name" value="Ferric_reduct"/>
    <property type="match status" value="1"/>
</dbReference>
<keyword evidence="4 5" id="KW-0472">Membrane</keyword>
<dbReference type="RefSeq" id="WP_246902084.1">
    <property type="nucleotide sequence ID" value="NZ_JALJRB010000001.1"/>
</dbReference>
<reference evidence="7" key="1">
    <citation type="submission" date="2022-04" db="EMBL/GenBank/DDBJ databases">
        <title>Desulfatitalea alkaliphila sp. nov., a novel anaerobic sulfate-reducing bacterium isolated from terrestrial mud volcano, Taman Peninsula, Russia.</title>
        <authorList>
            <person name="Khomyakova M.A."/>
            <person name="Merkel A.Y."/>
            <person name="Slobodkin A.I."/>
        </authorList>
    </citation>
    <scope>NUCLEOTIDE SEQUENCE</scope>
    <source>
        <strain evidence="7">M08but</strain>
    </source>
</reference>
<comment type="subcellular location">
    <subcellularLocation>
        <location evidence="1">Membrane</location>
        <topology evidence="1">Multi-pass membrane protein</topology>
    </subcellularLocation>
</comment>
<name>A0AA41QY19_9BACT</name>
<dbReference type="Gene3D" id="3.40.50.80">
    <property type="entry name" value="Nucleotide-binding domain of ferredoxin-NADP reductase (FNR) module"/>
    <property type="match status" value="1"/>
</dbReference>
<keyword evidence="8" id="KW-1185">Reference proteome</keyword>
<dbReference type="PROSITE" id="PS51384">
    <property type="entry name" value="FAD_FR"/>
    <property type="match status" value="1"/>
</dbReference>
<feature type="transmembrane region" description="Helical" evidence="5">
    <location>
        <begin position="101"/>
        <end position="121"/>
    </location>
</feature>
<dbReference type="PANTHER" id="PTHR47354">
    <property type="entry name" value="NADH OXIDOREDUCTASE HCR"/>
    <property type="match status" value="1"/>
</dbReference>
<dbReference type="SUPFAM" id="SSF63380">
    <property type="entry name" value="Riboflavin synthase domain-like"/>
    <property type="match status" value="1"/>
</dbReference>
<dbReference type="SUPFAM" id="SSF52343">
    <property type="entry name" value="Ferredoxin reductase-like, C-terminal NADP-linked domain"/>
    <property type="match status" value="1"/>
</dbReference>
<dbReference type="Proteomes" id="UP001165427">
    <property type="component" value="Unassembled WGS sequence"/>
</dbReference>
<evidence type="ECO:0000259" key="6">
    <source>
        <dbReference type="PROSITE" id="PS51384"/>
    </source>
</evidence>
<feature type="domain" description="FAD-binding FR-type" evidence="6">
    <location>
        <begin position="157"/>
        <end position="259"/>
    </location>
</feature>
<dbReference type="PANTHER" id="PTHR47354:SF5">
    <property type="entry name" value="PROTEIN RFBI"/>
    <property type="match status" value="1"/>
</dbReference>
<dbReference type="EMBL" id="JALJRB010000001">
    <property type="protein sequence ID" value="MCJ8499037.1"/>
    <property type="molecule type" value="Genomic_DNA"/>
</dbReference>
<accession>A0AA41QY19</accession>
<dbReference type="Pfam" id="PF00175">
    <property type="entry name" value="NAD_binding_1"/>
    <property type="match status" value="1"/>
</dbReference>
<dbReference type="InterPro" id="IPR050415">
    <property type="entry name" value="MRET"/>
</dbReference>
<dbReference type="GO" id="GO:0016491">
    <property type="term" value="F:oxidoreductase activity"/>
    <property type="evidence" value="ECO:0007669"/>
    <property type="project" value="InterPro"/>
</dbReference>
<protein>
    <submittedName>
        <fullName evidence="7">Ferredoxin reductase family protein</fullName>
    </submittedName>
</protein>
<dbReference type="Pfam" id="PF08022">
    <property type="entry name" value="FAD_binding_8"/>
    <property type="match status" value="1"/>
</dbReference>
<evidence type="ECO:0000256" key="1">
    <source>
        <dbReference type="ARBA" id="ARBA00004141"/>
    </source>
</evidence>
<keyword evidence="2 5" id="KW-0812">Transmembrane</keyword>
<dbReference type="InterPro" id="IPR039261">
    <property type="entry name" value="FNR_nucleotide-bd"/>
</dbReference>
<dbReference type="AlphaFoldDB" id="A0AA41QY19"/>
<organism evidence="7 8">
    <name type="scientific">Desulfatitalea alkaliphila</name>
    <dbReference type="NCBI Taxonomy" id="2929485"/>
    <lineage>
        <taxon>Bacteria</taxon>
        <taxon>Pseudomonadati</taxon>
        <taxon>Thermodesulfobacteriota</taxon>
        <taxon>Desulfobacteria</taxon>
        <taxon>Desulfobacterales</taxon>
        <taxon>Desulfosarcinaceae</taxon>
        <taxon>Desulfatitalea</taxon>
    </lineage>
</organism>
<proteinExistence type="predicted"/>
<evidence type="ECO:0000256" key="3">
    <source>
        <dbReference type="ARBA" id="ARBA00022989"/>
    </source>
</evidence>
<gene>
    <name evidence="7" type="ORF">MRX98_00510</name>
</gene>
<dbReference type="InterPro" id="IPR017938">
    <property type="entry name" value="Riboflavin_synthase-like_b-brl"/>
</dbReference>
<dbReference type="PRINTS" id="PR00406">
    <property type="entry name" value="CYTB5RDTASE"/>
</dbReference>
<evidence type="ECO:0000256" key="2">
    <source>
        <dbReference type="ARBA" id="ARBA00022692"/>
    </source>
</evidence>
<dbReference type="InterPro" id="IPR017927">
    <property type="entry name" value="FAD-bd_FR_type"/>
</dbReference>
<feature type="transmembrane region" description="Helical" evidence="5">
    <location>
        <begin position="68"/>
        <end position="89"/>
    </location>
</feature>
<sequence>MGLVILFLQSVLAARLKWVSRPYGFDMVIRYHKYMAGAALFFLLLHPVLLAAGGAGWQLLLSAEKPSIIWLGRAALFLLLLNAVVSVYQGRLNIKFEKWRIMHNVIVPVILLAGFVHARFTGHDLAHLFPLRTHFLVLLVIAFAVFVYHRFIRPARLARTPHQVVEVLPETKDVWTVKMRPPEGTRHFDYLPGQFQFITFRRGRDLPVEEHHWTISSSPTQNFISATIKVLGDFTATIGATRPGDEAVIHAPFGRFSYALHPEEKQLVFIAGGIGVTPLMSMLRHMRDSRKDISVLFFYANKNEADIVFRKELDEIASGEYPRLRLVHVLEEADEGWQGEKGVIDQDMIKRYCDPISGLTFYLCGPPGLIESNFHGLQSLGVEDRQIRLELFTFL</sequence>
<evidence type="ECO:0000313" key="7">
    <source>
        <dbReference type="EMBL" id="MCJ8499037.1"/>
    </source>
</evidence>
<feature type="transmembrane region" description="Helical" evidence="5">
    <location>
        <begin position="133"/>
        <end position="152"/>
    </location>
</feature>
<dbReference type="GO" id="GO:0016020">
    <property type="term" value="C:membrane"/>
    <property type="evidence" value="ECO:0007669"/>
    <property type="project" value="UniProtKB-SubCell"/>
</dbReference>
<dbReference type="InterPro" id="IPR013112">
    <property type="entry name" value="FAD-bd_8"/>
</dbReference>
<evidence type="ECO:0000256" key="4">
    <source>
        <dbReference type="ARBA" id="ARBA00023136"/>
    </source>
</evidence>
<keyword evidence="3 5" id="KW-1133">Transmembrane helix</keyword>
<evidence type="ECO:0000313" key="8">
    <source>
        <dbReference type="Proteomes" id="UP001165427"/>
    </source>
</evidence>
<dbReference type="InterPro" id="IPR001433">
    <property type="entry name" value="OxRdtase_FAD/NAD-bd"/>
</dbReference>
<evidence type="ECO:0000256" key="5">
    <source>
        <dbReference type="SAM" id="Phobius"/>
    </source>
</evidence>
<feature type="transmembrane region" description="Helical" evidence="5">
    <location>
        <begin position="37"/>
        <end position="61"/>
    </location>
</feature>
<comment type="caution">
    <text evidence="7">The sequence shown here is derived from an EMBL/GenBank/DDBJ whole genome shotgun (WGS) entry which is preliminary data.</text>
</comment>
<dbReference type="InterPro" id="IPR013130">
    <property type="entry name" value="Fe3_Rdtase_TM_dom"/>
</dbReference>